<evidence type="ECO:0000256" key="4">
    <source>
        <dbReference type="PROSITE-ProRule" id="PRU01343"/>
    </source>
</evidence>
<dbReference type="InterPro" id="IPR010666">
    <property type="entry name" value="Znf_GRF"/>
</dbReference>
<feature type="compositionally biased region" description="Low complexity" evidence="5">
    <location>
        <begin position="216"/>
        <end position="226"/>
    </location>
</feature>
<organism evidence="7 8">
    <name type="scientific">Coffea arabica</name>
    <name type="common">Arabian coffee</name>
    <dbReference type="NCBI Taxonomy" id="13443"/>
    <lineage>
        <taxon>Eukaryota</taxon>
        <taxon>Viridiplantae</taxon>
        <taxon>Streptophyta</taxon>
        <taxon>Embryophyta</taxon>
        <taxon>Tracheophyta</taxon>
        <taxon>Spermatophyta</taxon>
        <taxon>Magnoliopsida</taxon>
        <taxon>eudicotyledons</taxon>
        <taxon>Gunneridae</taxon>
        <taxon>Pentapetalae</taxon>
        <taxon>asterids</taxon>
        <taxon>lamiids</taxon>
        <taxon>Gentianales</taxon>
        <taxon>Rubiaceae</taxon>
        <taxon>Ixoroideae</taxon>
        <taxon>Gardenieae complex</taxon>
        <taxon>Bertiereae - Coffeeae clade</taxon>
        <taxon>Coffeeae</taxon>
        <taxon>Coffea</taxon>
    </lineage>
</organism>
<accession>A0ABM4V7W0</accession>
<dbReference type="PANTHER" id="PTHR33680">
    <property type="entry name" value="OS07G0190500 PROTEIN"/>
    <property type="match status" value="1"/>
</dbReference>
<protein>
    <submittedName>
        <fullName evidence="8">Uncharacterized protein isoform X1</fullName>
    </submittedName>
</protein>
<keyword evidence="3" id="KW-0862">Zinc</keyword>
<feature type="compositionally biased region" description="Polar residues" evidence="5">
    <location>
        <begin position="227"/>
        <end position="239"/>
    </location>
</feature>
<dbReference type="PROSITE" id="PS51999">
    <property type="entry name" value="ZF_GRF"/>
    <property type="match status" value="2"/>
</dbReference>
<evidence type="ECO:0000313" key="8">
    <source>
        <dbReference type="RefSeq" id="XP_071915615.1"/>
    </source>
</evidence>
<dbReference type="RefSeq" id="XP_071915615.1">
    <property type="nucleotide sequence ID" value="XM_072059514.1"/>
</dbReference>
<evidence type="ECO:0000256" key="1">
    <source>
        <dbReference type="ARBA" id="ARBA00022723"/>
    </source>
</evidence>
<keyword evidence="7" id="KW-1185">Reference proteome</keyword>
<proteinExistence type="predicted"/>
<sequence length="599" mass="66486">MVDEDHPTTSRRMTSSSGSVLCVCGAGVCLLLTSKSQANPGRSYYRCPAANRGCGFFRWLDQVRPDQLIFNIPQCGCGAGICRLDIKTTTGPNAGRECFVCPIKKGQGACNFFMWLDAHSNAATGFQVNKSTILPQSTLTNCSDVISAKNDLVEENEPTNLEQEIESLVHTSQCSRSRRPTSSPLKRDKIILEESKGSDDDPLRKHCKRLRHGDSKSNGCPSGSSSTCQRTPLASSGSYLTEKDGQDSSPTIEMAVHQKKTDFGRPIFFENTLTASKSFLFSRHQSSVLPINLEGLQETSWIVTAIRQNLCLEIKGWWGRLAFPPSKSLKEQSAEPFFCCAFPSFDPIFVPPNVNLLSDDVSVAPVASPLGASRQSLLSLSEGAQLLGTEENSIMRKLVSEAFVKAAEQLQSDLLTLLRSLDIQDHEFMVREADATFDALDQLQIEHKKYGEQVKEYIRCASLLAKINQSVISDHSCRMLADRYSHEKLKLDEIDDAYARDVAALSVSEQRAEYFAKEISHLKDKLFQTEAGLSCCMAESTALKARILGISEDKEIIERSFEMTCKQLEDARKMRKQREAEEHAAKAAFQKAKTLIWGF</sequence>
<dbReference type="PANTHER" id="PTHR33680:SF1">
    <property type="entry name" value="OS05G0489500 PROTEIN"/>
    <property type="match status" value="1"/>
</dbReference>
<evidence type="ECO:0000256" key="3">
    <source>
        <dbReference type="ARBA" id="ARBA00022833"/>
    </source>
</evidence>
<keyword evidence="1" id="KW-0479">Metal-binding</keyword>
<gene>
    <name evidence="8" type="primary">LOC113723016</name>
</gene>
<name>A0ABM4V7W0_COFAR</name>
<feature type="domain" description="GRF-type" evidence="6">
    <location>
        <begin position="22"/>
        <end position="63"/>
    </location>
</feature>
<feature type="region of interest" description="Disordered" evidence="5">
    <location>
        <begin position="167"/>
        <end position="249"/>
    </location>
</feature>
<evidence type="ECO:0000256" key="5">
    <source>
        <dbReference type="SAM" id="MobiDB-lite"/>
    </source>
</evidence>
<feature type="domain" description="GRF-type" evidence="6">
    <location>
        <begin position="75"/>
        <end position="119"/>
    </location>
</feature>
<keyword evidence="2 4" id="KW-0863">Zinc-finger</keyword>
<dbReference type="GeneID" id="113723016"/>
<dbReference type="Proteomes" id="UP001652660">
    <property type="component" value="Chromosome 7e"/>
</dbReference>
<evidence type="ECO:0000256" key="2">
    <source>
        <dbReference type="ARBA" id="ARBA00022771"/>
    </source>
</evidence>
<dbReference type="Pfam" id="PF06839">
    <property type="entry name" value="Zn_ribbon_GRF"/>
    <property type="match status" value="2"/>
</dbReference>
<feature type="compositionally biased region" description="Polar residues" evidence="5">
    <location>
        <begin position="169"/>
        <end position="184"/>
    </location>
</feature>
<evidence type="ECO:0000313" key="7">
    <source>
        <dbReference type="Proteomes" id="UP001652660"/>
    </source>
</evidence>
<reference evidence="8" key="1">
    <citation type="submission" date="2025-08" db="UniProtKB">
        <authorList>
            <consortium name="RefSeq"/>
        </authorList>
    </citation>
    <scope>IDENTIFICATION</scope>
    <source>
        <tissue evidence="8">Leaves</tissue>
    </source>
</reference>
<evidence type="ECO:0000259" key="6">
    <source>
        <dbReference type="PROSITE" id="PS51999"/>
    </source>
</evidence>
<feature type="compositionally biased region" description="Basic and acidic residues" evidence="5">
    <location>
        <begin position="185"/>
        <end position="204"/>
    </location>
</feature>